<name>E6U9E4_ETHHY</name>
<dbReference type="InterPro" id="IPR036388">
    <property type="entry name" value="WH-like_DNA-bd_sf"/>
</dbReference>
<feature type="domain" description="HTH deoR-type" evidence="4">
    <location>
        <begin position="2"/>
        <end position="57"/>
    </location>
</feature>
<protein>
    <submittedName>
        <fullName evidence="5">Transcriptional regulator, DeoR family</fullName>
    </submittedName>
</protein>
<dbReference type="PROSITE" id="PS00894">
    <property type="entry name" value="HTH_DEOR_1"/>
    <property type="match status" value="1"/>
</dbReference>
<dbReference type="Pfam" id="PF00455">
    <property type="entry name" value="DeoRC"/>
    <property type="match status" value="1"/>
</dbReference>
<dbReference type="Pfam" id="PF08220">
    <property type="entry name" value="HTH_DeoR"/>
    <property type="match status" value="1"/>
</dbReference>
<dbReference type="GO" id="GO:0003700">
    <property type="term" value="F:DNA-binding transcription factor activity"/>
    <property type="evidence" value="ECO:0007669"/>
    <property type="project" value="InterPro"/>
</dbReference>
<dbReference type="InterPro" id="IPR050313">
    <property type="entry name" value="Carb_Metab_HTH_regulators"/>
</dbReference>
<dbReference type="EMBL" id="CP002400">
    <property type="protein sequence ID" value="ADU26135.1"/>
    <property type="molecule type" value="Genomic_DNA"/>
</dbReference>
<dbReference type="PROSITE" id="PS51000">
    <property type="entry name" value="HTH_DEOR_2"/>
    <property type="match status" value="1"/>
</dbReference>
<evidence type="ECO:0000259" key="4">
    <source>
        <dbReference type="PROSITE" id="PS51000"/>
    </source>
</evidence>
<dbReference type="HOGENOM" id="CLU_060699_1_4_9"/>
<dbReference type="AlphaFoldDB" id="E6U9E4"/>
<dbReference type="SMART" id="SM00420">
    <property type="entry name" value="HTH_DEOR"/>
    <property type="match status" value="1"/>
</dbReference>
<proteinExistence type="predicted"/>
<dbReference type="InterPro" id="IPR014036">
    <property type="entry name" value="DeoR-like_C"/>
</dbReference>
<dbReference type="PANTHER" id="PTHR30363">
    <property type="entry name" value="HTH-TYPE TRANSCRIPTIONAL REGULATOR SRLR-RELATED"/>
    <property type="match status" value="1"/>
</dbReference>
<dbReference type="InterPro" id="IPR037171">
    <property type="entry name" value="NagB/RpiA_transferase-like"/>
</dbReference>
<dbReference type="SMART" id="SM01134">
    <property type="entry name" value="DeoRC"/>
    <property type="match status" value="1"/>
</dbReference>
<organism evidence="5 6">
    <name type="scientific">Ethanoligenens harbinense (strain DSM 18485 / JCM 12961 / CGMCC 1.5033 / YUAN-3)</name>
    <dbReference type="NCBI Taxonomy" id="663278"/>
    <lineage>
        <taxon>Bacteria</taxon>
        <taxon>Bacillati</taxon>
        <taxon>Bacillota</taxon>
        <taxon>Clostridia</taxon>
        <taxon>Eubacteriales</taxon>
        <taxon>Oscillospiraceae</taxon>
        <taxon>Ethanoligenens</taxon>
    </lineage>
</organism>
<dbReference type="InterPro" id="IPR018356">
    <property type="entry name" value="Tscrpt_reg_HTH_DeoR_CS"/>
</dbReference>
<dbReference type="GO" id="GO:0003677">
    <property type="term" value="F:DNA binding"/>
    <property type="evidence" value="ECO:0007669"/>
    <property type="project" value="UniProtKB-KW"/>
</dbReference>
<dbReference type="eggNOG" id="COG1349">
    <property type="taxonomic scope" value="Bacteria"/>
</dbReference>
<evidence type="ECO:0000313" key="6">
    <source>
        <dbReference type="Proteomes" id="UP000001551"/>
    </source>
</evidence>
<accession>E6U9E4</accession>
<keyword evidence="6" id="KW-1185">Reference proteome</keyword>
<keyword evidence="3" id="KW-0804">Transcription</keyword>
<dbReference type="Proteomes" id="UP000001551">
    <property type="component" value="Chromosome"/>
</dbReference>
<dbReference type="KEGG" id="eha:Ethha_0558"/>
<reference evidence="5 6" key="1">
    <citation type="submission" date="2010-12" db="EMBL/GenBank/DDBJ databases">
        <title>Complete sequence of Ethanoligenens harbinense YUAN-3.</title>
        <authorList>
            <person name="Lucas S."/>
            <person name="Copeland A."/>
            <person name="Lapidus A."/>
            <person name="Cheng J.-F."/>
            <person name="Bruce D."/>
            <person name="Goodwin L."/>
            <person name="Pitluck S."/>
            <person name="Chertkov O."/>
            <person name="Misra M."/>
            <person name="Detter J.C."/>
            <person name="Han C."/>
            <person name="Tapia R."/>
            <person name="Land M."/>
            <person name="Hauser L."/>
            <person name="Jeffries C."/>
            <person name="Kyrpides N."/>
            <person name="Ivanova N."/>
            <person name="Mikhailova N."/>
            <person name="Wang A."/>
            <person name="Mouttaki H."/>
            <person name="He Z."/>
            <person name="Zhou J."/>
            <person name="Hemme C.L."/>
            <person name="Woyke T."/>
        </authorList>
    </citation>
    <scope>NUCLEOTIDE SEQUENCE [LARGE SCALE GENOMIC DNA]</scope>
    <source>
        <strain evidence="6">DSM 18485 / JCM 12961 / CGMCC 1.5033 / YUAN-3</strain>
    </source>
</reference>
<evidence type="ECO:0000313" key="5">
    <source>
        <dbReference type="EMBL" id="ADU26135.1"/>
    </source>
</evidence>
<keyword evidence="1" id="KW-0805">Transcription regulation</keyword>
<dbReference type="STRING" id="663278.Ethha_0558"/>
<dbReference type="InterPro" id="IPR001034">
    <property type="entry name" value="DeoR_HTH"/>
</dbReference>
<dbReference type="Gene3D" id="1.10.10.10">
    <property type="entry name" value="Winged helix-like DNA-binding domain superfamily/Winged helix DNA-binding domain"/>
    <property type="match status" value="1"/>
</dbReference>
<dbReference type="RefSeq" id="WP_013484507.1">
    <property type="nucleotide sequence ID" value="NC_014828.1"/>
</dbReference>
<keyword evidence="2" id="KW-0238">DNA-binding</keyword>
<dbReference type="InterPro" id="IPR036390">
    <property type="entry name" value="WH_DNA-bd_sf"/>
</dbReference>
<dbReference type="PANTHER" id="PTHR30363:SF44">
    <property type="entry name" value="AGA OPERON TRANSCRIPTIONAL REPRESSOR-RELATED"/>
    <property type="match status" value="1"/>
</dbReference>
<dbReference type="PRINTS" id="PR00037">
    <property type="entry name" value="HTHLACR"/>
</dbReference>
<evidence type="ECO:0000256" key="1">
    <source>
        <dbReference type="ARBA" id="ARBA00023015"/>
    </source>
</evidence>
<dbReference type="SUPFAM" id="SSF46785">
    <property type="entry name" value="Winged helix' DNA-binding domain"/>
    <property type="match status" value="1"/>
</dbReference>
<gene>
    <name evidence="5" type="ordered locus">Ethha_0558</name>
</gene>
<sequence>MVQERLEKIKALLSANGMVKANELTRQLGVSIETVRRDLEFLEKCGLLKRVYGGGIANNTRGIERNYSSRECLHMDEKRAIAKKTASLVNDGDALVMDLGTTTLEVAKCLADKNELTILTNSLPVGMEMVKNRSCHVYMLGGELRDGDFSTSGLLATSGLSNFRVDKAIFGASGVSPKNGVTDYHVEEANVRRRMMEIADKVILCTDSSKFAISAFVHVCDVTDIDVIVTDSGVSQQMVDAFDGLAVELSIAQVTDL</sequence>
<dbReference type="SUPFAM" id="SSF100950">
    <property type="entry name" value="NagB/RpiA/CoA transferase-like"/>
    <property type="match status" value="1"/>
</dbReference>
<dbReference type="Gene3D" id="3.40.50.1360">
    <property type="match status" value="1"/>
</dbReference>
<evidence type="ECO:0000256" key="2">
    <source>
        <dbReference type="ARBA" id="ARBA00023125"/>
    </source>
</evidence>
<evidence type="ECO:0000256" key="3">
    <source>
        <dbReference type="ARBA" id="ARBA00023163"/>
    </source>
</evidence>